<reference evidence="2" key="1">
    <citation type="submission" date="2023-11" db="UniProtKB">
        <authorList>
            <consortium name="WormBaseParasite"/>
        </authorList>
    </citation>
    <scope>IDENTIFICATION</scope>
</reference>
<dbReference type="WBParaSite" id="SMTH1_38690.1">
    <property type="protein sequence ID" value="SMTH1_38690.1"/>
    <property type="gene ID" value="SMTH1_38690"/>
</dbReference>
<protein>
    <submittedName>
        <fullName evidence="2">Uncharacterized protein</fullName>
    </submittedName>
</protein>
<proteinExistence type="predicted"/>
<organism evidence="1 2">
    <name type="scientific">Schistosoma mattheei</name>
    <dbReference type="NCBI Taxonomy" id="31246"/>
    <lineage>
        <taxon>Eukaryota</taxon>
        <taxon>Metazoa</taxon>
        <taxon>Spiralia</taxon>
        <taxon>Lophotrochozoa</taxon>
        <taxon>Platyhelminthes</taxon>
        <taxon>Trematoda</taxon>
        <taxon>Digenea</taxon>
        <taxon>Strigeidida</taxon>
        <taxon>Schistosomatoidea</taxon>
        <taxon>Schistosomatidae</taxon>
        <taxon>Schistosoma</taxon>
    </lineage>
</organism>
<dbReference type="AlphaFoldDB" id="A0AA85B8K5"/>
<evidence type="ECO:0000313" key="1">
    <source>
        <dbReference type="Proteomes" id="UP000050791"/>
    </source>
</evidence>
<dbReference type="Proteomes" id="UP000050791">
    <property type="component" value="Unassembled WGS sequence"/>
</dbReference>
<evidence type="ECO:0000313" key="2">
    <source>
        <dbReference type="WBParaSite" id="SMTH1_38690.1"/>
    </source>
</evidence>
<accession>A0AA85B8K5</accession>
<sequence>MALDNNVPLLLTQSFLDLRDECYSLMDKRFTNNNRIPKNTTIYAYAKLFAQFCLLSEELERWLKRVCKMAFEGRLAYGSRSESYMNQMLNWTFKKLRLSFAQSVEELLTYRPY</sequence>
<name>A0AA85B8K5_9TREM</name>